<evidence type="ECO:0000256" key="2">
    <source>
        <dbReference type="SAM" id="MobiDB-lite"/>
    </source>
</evidence>
<feature type="domain" description="Smf/DprA SLOG" evidence="3">
    <location>
        <begin position="87"/>
        <end position="300"/>
    </location>
</feature>
<accession>A0A368L112</accession>
<dbReference type="Pfam" id="PF17782">
    <property type="entry name" value="WHD_DprA"/>
    <property type="match status" value="1"/>
</dbReference>
<dbReference type="Pfam" id="PF02481">
    <property type="entry name" value="DNA_processg_A"/>
    <property type="match status" value="1"/>
</dbReference>
<dbReference type="Gene3D" id="3.40.50.450">
    <property type="match status" value="1"/>
</dbReference>
<dbReference type="InterPro" id="IPR010994">
    <property type="entry name" value="RuvA_2-like"/>
</dbReference>
<reference evidence="5 6" key="1">
    <citation type="journal article" date="2018" name="Int. J. Syst. Evol. Microbiol.">
        <title>Parvibium lacunae gen. nov., sp. nov., a new member of the family Alcaligenaceae isolated from a freshwater pond.</title>
        <authorList>
            <person name="Chen W.M."/>
            <person name="Xie P.B."/>
            <person name="Hsu M.Y."/>
            <person name="Sheu S.Y."/>
        </authorList>
    </citation>
    <scope>NUCLEOTIDE SEQUENCE [LARGE SCALE GENOMIC DNA]</scope>
    <source>
        <strain evidence="5 6">KMB9</strain>
    </source>
</reference>
<evidence type="ECO:0000256" key="1">
    <source>
        <dbReference type="ARBA" id="ARBA00006525"/>
    </source>
</evidence>
<dbReference type="PANTHER" id="PTHR43022:SF1">
    <property type="entry name" value="PROTEIN SMF"/>
    <property type="match status" value="1"/>
</dbReference>
<dbReference type="NCBIfam" id="TIGR00732">
    <property type="entry name" value="dprA"/>
    <property type="match status" value="1"/>
</dbReference>
<dbReference type="Gene3D" id="1.10.10.10">
    <property type="entry name" value="Winged helix-like DNA-binding domain superfamily/Winged helix DNA-binding domain"/>
    <property type="match status" value="1"/>
</dbReference>
<evidence type="ECO:0000259" key="4">
    <source>
        <dbReference type="Pfam" id="PF17782"/>
    </source>
</evidence>
<dbReference type="InterPro" id="IPR057666">
    <property type="entry name" value="DrpA_SLOG"/>
</dbReference>
<dbReference type="SUPFAM" id="SSF47781">
    <property type="entry name" value="RuvA domain 2-like"/>
    <property type="match status" value="1"/>
</dbReference>
<evidence type="ECO:0000259" key="3">
    <source>
        <dbReference type="Pfam" id="PF02481"/>
    </source>
</evidence>
<comment type="caution">
    <text evidence="5">The sequence shown here is derived from an EMBL/GenBank/DDBJ whole genome shotgun (WGS) entry which is preliminary data.</text>
</comment>
<feature type="region of interest" description="Disordered" evidence="2">
    <location>
        <begin position="308"/>
        <end position="329"/>
    </location>
</feature>
<feature type="domain" description="DprA winged helix" evidence="4">
    <location>
        <begin position="323"/>
        <end position="379"/>
    </location>
</feature>
<dbReference type="InterPro" id="IPR036388">
    <property type="entry name" value="WH-like_DNA-bd_sf"/>
</dbReference>
<comment type="similarity">
    <text evidence="1">Belongs to the DprA/Smf family.</text>
</comment>
<sequence length="387" mass="41041">MPLACDFAEELESWLRLTHTPGLGPVTLCQLLRAFGPPPQILAQTQASLSQVIPSKLALTLLEKPTELRQQQITQTLEWVRGDDNHILTLDNPLYPAALLTCADPPPLLYLKGQLKALSAPAVAIVGSRHASVQGLSNARAFAQHLVEQQFCVVSGLALGIDGAAHEGALAAHSAKPDQKTIAVVGTGLDIVYPAQHRALAHQIVAAGLIISEYPLGAKAIAHHFPRRNRLIAGLSKGVLVVEAALQSGSLITAKQAAEQGREVFAIPGSIHSPLAKGCHALIKQGAKLVESAQDILDELGAWSQPRRQFASVDEPPPAHHSSPASHEADPVTNLLEALAYEPASLDALALRTGLDAAGLNVALLQLEMAGQVERLPEGRYQRVFSG</sequence>
<dbReference type="InterPro" id="IPR003488">
    <property type="entry name" value="DprA"/>
</dbReference>
<evidence type="ECO:0000313" key="6">
    <source>
        <dbReference type="Proteomes" id="UP000252357"/>
    </source>
</evidence>
<name>A0A368L112_9BURK</name>
<dbReference type="GO" id="GO:0009294">
    <property type="term" value="P:DNA-mediated transformation"/>
    <property type="evidence" value="ECO:0007669"/>
    <property type="project" value="InterPro"/>
</dbReference>
<protein>
    <submittedName>
        <fullName evidence="5">DNA-protecting protein DprA</fullName>
    </submittedName>
</protein>
<keyword evidence="6" id="KW-1185">Reference proteome</keyword>
<dbReference type="PANTHER" id="PTHR43022">
    <property type="entry name" value="PROTEIN SMF"/>
    <property type="match status" value="1"/>
</dbReference>
<dbReference type="Proteomes" id="UP000252357">
    <property type="component" value="Unassembled WGS sequence"/>
</dbReference>
<dbReference type="OrthoDB" id="9785707at2"/>
<dbReference type="InterPro" id="IPR041614">
    <property type="entry name" value="DprA_WH"/>
</dbReference>
<organism evidence="5 6">
    <name type="scientific">Parvibium lacunae</name>
    <dbReference type="NCBI Taxonomy" id="1888893"/>
    <lineage>
        <taxon>Bacteria</taxon>
        <taxon>Pseudomonadati</taxon>
        <taxon>Pseudomonadota</taxon>
        <taxon>Betaproteobacteria</taxon>
        <taxon>Burkholderiales</taxon>
        <taxon>Alcaligenaceae</taxon>
        <taxon>Parvibium</taxon>
    </lineage>
</organism>
<evidence type="ECO:0000313" key="5">
    <source>
        <dbReference type="EMBL" id="RCS56994.1"/>
    </source>
</evidence>
<gene>
    <name evidence="5" type="primary">dprA</name>
    <name evidence="5" type="ORF">DU000_09310</name>
</gene>
<dbReference type="EMBL" id="QPGB01000004">
    <property type="protein sequence ID" value="RCS56994.1"/>
    <property type="molecule type" value="Genomic_DNA"/>
</dbReference>
<dbReference type="RefSeq" id="WP_114403136.1">
    <property type="nucleotide sequence ID" value="NZ_QPGB01000004.1"/>
</dbReference>
<dbReference type="SUPFAM" id="SSF102405">
    <property type="entry name" value="MCP/YpsA-like"/>
    <property type="match status" value="1"/>
</dbReference>
<proteinExistence type="inferred from homology"/>
<dbReference type="AlphaFoldDB" id="A0A368L112"/>